<dbReference type="EMBL" id="KI536726">
    <property type="protein sequence ID" value="ESR52377.1"/>
    <property type="molecule type" value="Genomic_DNA"/>
</dbReference>
<evidence type="ECO:0000256" key="2">
    <source>
        <dbReference type="SAM" id="SignalP"/>
    </source>
</evidence>
<keyword evidence="1" id="KW-0472">Membrane</keyword>
<evidence type="ECO:0000313" key="4">
    <source>
        <dbReference type="Proteomes" id="UP000030687"/>
    </source>
</evidence>
<gene>
    <name evidence="3" type="ORF">CICLE_v10033998mg</name>
</gene>
<evidence type="ECO:0000313" key="3">
    <source>
        <dbReference type="EMBL" id="ESR52377.1"/>
    </source>
</evidence>
<reference evidence="3 4" key="1">
    <citation type="submission" date="2013-10" db="EMBL/GenBank/DDBJ databases">
        <authorList>
            <consortium name="International Citrus Genome Consortium"/>
            <person name="Jenkins J."/>
            <person name="Schmutz J."/>
            <person name="Prochnik S."/>
            <person name="Rokhsar D."/>
            <person name="Gmitter F."/>
            <person name="Ollitrault P."/>
            <person name="Machado M."/>
            <person name="Talon M."/>
            <person name="Wincker P."/>
            <person name="Jaillon O."/>
            <person name="Morgante M."/>
        </authorList>
    </citation>
    <scope>NUCLEOTIDE SEQUENCE</scope>
    <source>
        <strain evidence="4">cv. Clemenules</strain>
    </source>
</reference>
<dbReference type="PANTHER" id="PTHR33659:SF1">
    <property type="entry name" value="PROTEIN, PUTATIVE-RELATED"/>
    <property type="match status" value="1"/>
</dbReference>
<proteinExistence type="predicted"/>
<dbReference type="Gramene" id="ESR52377">
    <property type="protein sequence ID" value="ESR52377"/>
    <property type="gene ID" value="CICLE_v10033998mg"/>
</dbReference>
<feature type="transmembrane region" description="Helical" evidence="1">
    <location>
        <begin position="42"/>
        <end position="65"/>
    </location>
</feature>
<keyword evidence="2" id="KW-0732">Signal</keyword>
<dbReference type="eggNOG" id="ENOG502R28D">
    <property type="taxonomic scope" value="Eukaryota"/>
</dbReference>
<dbReference type="AlphaFoldDB" id="V4TGA0"/>
<feature type="signal peptide" evidence="2">
    <location>
        <begin position="1"/>
        <end position="26"/>
    </location>
</feature>
<keyword evidence="4" id="KW-1185">Reference proteome</keyword>
<dbReference type="OMA" id="MSAAVIC"/>
<accession>V4TGA0</accession>
<keyword evidence="1" id="KW-1133">Transmembrane helix</keyword>
<dbReference type="KEGG" id="cic:CICLE_v10033998mg"/>
<dbReference type="PANTHER" id="PTHR33659">
    <property type="entry name" value="PROTEIN, PUTATIVE-RELATED-RELATED"/>
    <property type="match status" value="1"/>
</dbReference>
<sequence length="67" mass="6860">MAAMKKINRVALIFVMAVFAVAVVSAQEPAPAPAPSMDKGAASYSTGLSGALICSSFFLSALAFLNH</sequence>
<dbReference type="InParanoid" id="V4TGA0"/>
<feature type="chain" id="PRO_5004728520" evidence="2">
    <location>
        <begin position="27"/>
        <end position="67"/>
    </location>
</feature>
<keyword evidence="1" id="KW-0812">Transmembrane</keyword>
<organism evidence="3 4">
    <name type="scientific">Citrus clementina</name>
    <name type="common">Clementine</name>
    <name type="synonym">Citrus deliciosa x Citrus sinensis</name>
    <dbReference type="NCBI Taxonomy" id="85681"/>
    <lineage>
        <taxon>Eukaryota</taxon>
        <taxon>Viridiplantae</taxon>
        <taxon>Streptophyta</taxon>
        <taxon>Embryophyta</taxon>
        <taxon>Tracheophyta</taxon>
        <taxon>Spermatophyta</taxon>
        <taxon>Magnoliopsida</taxon>
        <taxon>eudicotyledons</taxon>
        <taxon>Gunneridae</taxon>
        <taxon>Pentapetalae</taxon>
        <taxon>rosids</taxon>
        <taxon>malvids</taxon>
        <taxon>Sapindales</taxon>
        <taxon>Rutaceae</taxon>
        <taxon>Aurantioideae</taxon>
        <taxon>Citrus</taxon>
    </lineage>
</organism>
<name>V4TGA0_CITCL</name>
<dbReference type="Proteomes" id="UP000030687">
    <property type="component" value="Unassembled WGS sequence"/>
</dbReference>
<protein>
    <submittedName>
        <fullName evidence="3">Uncharacterized protein</fullName>
    </submittedName>
</protein>
<evidence type="ECO:0000256" key="1">
    <source>
        <dbReference type="SAM" id="Phobius"/>
    </source>
</evidence>